<gene>
    <name evidence="1" type="ORF">ENT52_04910</name>
</gene>
<dbReference type="EMBL" id="DSYZ01000093">
    <property type="protein sequence ID" value="HGT83048.1"/>
    <property type="molecule type" value="Genomic_DNA"/>
</dbReference>
<comment type="caution">
    <text evidence="1">The sequence shown here is derived from an EMBL/GenBank/DDBJ whole genome shotgun (WGS) entry which is preliminary data.</text>
</comment>
<evidence type="ECO:0008006" key="2">
    <source>
        <dbReference type="Google" id="ProtNLM"/>
    </source>
</evidence>
<sequence>MDLGVIYSGKFGERFLCNLAFPKLCARFGACGVDFCDYCKDYDFSSNIAFAIKIPEPSSLGFYIEKPENLVSRFSCDVLVAINVHPDIAISLPNLGEFKALLIPACDQRWCPPGLRNQIARICAELGIEFASPKPFCSLIPDNRWISDFCRNFAIGRPKFEVELEDNVIVNAKVLRSDPCGSAYYVAKKMRGFVIERFENLYREVHQHQCAYPCMASMERDVELKEAPFHLAGYIMVYNFCKTFANARDFVPEHFKKLVINPEID</sequence>
<reference evidence="1" key="1">
    <citation type="journal article" date="2020" name="mSystems">
        <title>Genome- and Community-Level Interaction Insights into Carbon Utilization and Element Cycling Functions of Hydrothermarchaeota in Hydrothermal Sediment.</title>
        <authorList>
            <person name="Zhou Z."/>
            <person name="Liu Y."/>
            <person name="Xu W."/>
            <person name="Pan J."/>
            <person name="Luo Z.H."/>
            <person name="Li M."/>
        </authorList>
    </citation>
    <scope>NUCLEOTIDE SEQUENCE [LARGE SCALE GENOMIC DNA]</scope>
    <source>
        <strain evidence="1">SpSt-587</strain>
    </source>
</reference>
<proteinExistence type="predicted"/>
<accession>A0A7J3M2V6</accession>
<dbReference type="Pfam" id="PF02593">
    <property type="entry name" value="DUF166"/>
    <property type="match status" value="1"/>
</dbReference>
<protein>
    <recommendedName>
        <fullName evidence="2">Thymidylate synthase</fullName>
    </recommendedName>
</protein>
<dbReference type="AlphaFoldDB" id="A0A7J3M2V6"/>
<name>A0A7J3M2V6_ARCFL</name>
<evidence type="ECO:0000313" key="1">
    <source>
        <dbReference type="EMBL" id="HGT83048.1"/>
    </source>
</evidence>
<organism evidence="1">
    <name type="scientific">Archaeoglobus fulgidus</name>
    <dbReference type="NCBI Taxonomy" id="2234"/>
    <lineage>
        <taxon>Archaea</taxon>
        <taxon>Methanobacteriati</taxon>
        <taxon>Methanobacteriota</taxon>
        <taxon>Archaeoglobi</taxon>
        <taxon>Archaeoglobales</taxon>
        <taxon>Archaeoglobaceae</taxon>
        <taxon>Archaeoglobus</taxon>
    </lineage>
</organism>
<dbReference type="InterPro" id="IPR003745">
    <property type="entry name" value="DUF166"/>
</dbReference>